<reference evidence="6" key="1">
    <citation type="submission" date="2023-07" db="EMBL/GenBank/DDBJ databases">
        <title>Study on multiphase classification of strain Alteromonas salexigens isolated from the Yellow Sea.</title>
        <authorList>
            <person name="Sun L."/>
        </authorList>
    </citation>
    <scope>NUCLEOTIDE SEQUENCE [LARGE SCALE GENOMIC DNA]</scope>
    <source>
        <strain evidence="6">ASW11-19</strain>
    </source>
</reference>
<dbReference type="NCBIfam" id="TIGR00254">
    <property type="entry name" value="GGDEF"/>
    <property type="match status" value="1"/>
</dbReference>
<feature type="transmembrane region" description="Helical" evidence="3">
    <location>
        <begin position="6"/>
        <end position="25"/>
    </location>
</feature>
<feature type="transmembrane region" description="Helical" evidence="3">
    <location>
        <begin position="99"/>
        <end position="117"/>
    </location>
</feature>
<dbReference type="Gene3D" id="3.30.70.270">
    <property type="match status" value="1"/>
</dbReference>
<comment type="caution">
    <text evidence="5">The sequence shown here is derived from an EMBL/GenBank/DDBJ whole genome shotgun (WGS) entry which is preliminary data.</text>
</comment>
<dbReference type="CDD" id="cd01949">
    <property type="entry name" value="GGDEF"/>
    <property type="match status" value="1"/>
</dbReference>
<protein>
    <recommendedName>
        <fullName evidence="1">diguanylate cyclase</fullName>
        <ecNumber evidence="1">2.7.7.65</ecNumber>
    </recommendedName>
</protein>
<dbReference type="InterPro" id="IPR000160">
    <property type="entry name" value="GGDEF_dom"/>
</dbReference>
<evidence type="ECO:0000313" key="5">
    <source>
        <dbReference type="EMBL" id="MCU7555344.1"/>
    </source>
</evidence>
<keyword evidence="3" id="KW-0812">Transmembrane</keyword>
<sequence length="393" mass="42728">MSLSVPIGIVMALAVNVLVCIYFAAIAKAQPTHRAYAWWAVSCGLFSAGLVATVTAASSGGLQFLNATGCLLLLLSTYGLFCGLYHFELTRTSARLYQKAQSLVYLALVAITAASLFGPVVNVVTSFAMASMLLITEGCFYHRKSPFQSAYAALRAVLVVHAFILFLQGTVLLVKMLAGNDIDIATLFDLTLLTHLLLTLVTALVLPILHMLRKQHQWQKLASRDDLTTVNTRGAFLQKAYASVADNNIAQHSLLMVDIDLFKNINDTYGHSCGDEVLRQVARTLKAGIRNTDIIGRMGGEEFAILMPGLPMDKAHIIADRLRGAVAEADIMFNGERVTTTVSIGIAESTDVLDSWDSLFEDADKALYSAKRRGRNLVFLFGDRFSSPPVSSL</sequence>
<feature type="transmembrane region" description="Helical" evidence="3">
    <location>
        <begin position="64"/>
        <end position="87"/>
    </location>
</feature>
<keyword evidence="3" id="KW-1133">Transmembrane helix</keyword>
<feature type="transmembrane region" description="Helical" evidence="3">
    <location>
        <begin position="190"/>
        <end position="212"/>
    </location>
</feature>
<dbReference type="SUPFAM" id="SSF55073">
    <property type="entry name" value="Nucleotide cyclase"/>
    <property type="match status" value="1"/>
</dbReference>
<evidence type="ECO:0000256" key="3">
    <source>
        <dbReference type="SAM" id="Phobius"/>
    </source>
</evidence>
<dbReference type="RefSeq" id="WP_262994934.1">
    <property type="nucleotide sequence ID" value="NZ_JAOTJC010000011.1"/>
</dbReference>
<organism evidence="5 6">
    <name type="scientific">Alteromonas salexigens</name>
    <dbReference type="NCBI Taxonomy" id="2982530"/>
    <lineage>
        <taxon>Bacteria</taxon>
        <taxon>Pseudomonadati</taxon>
        <taxon>Pseudomonadota</taxon>
        <taxon>Gammaproteobacteria</taxon>
        <taxon>Alteromonadales</taxon>
        <taxon>Alteromonadaceae</taxon>
        <taxon>Alteromonas/Salinimonas group</taxon>
        <taxon>Alteromonas</taxon>
    </lineage>
</organism>
<proteinExistence type="predicted"/>
<dbReference type="Proteomes" id="UP001209257">
    <property type="component" value="Unassembled WGS sequence"/>
</dbReference>
<name>A0ABT2VU11_9ALTE</name>
<evidence type="ECO:0000256" key="2">
    <source>
        <dbReference type="ARBA" id="ARBA00034247"/>
    </source>
</evidence>
<gene>
    <name evidence="5" type="ORF">OCL06_12175</name>
</gene>
<dbReference type="Pfam" id="PF00990">
    <property type="entry name" value="GGDEF"/>
    <property type="match status" value="1"/>
</dbReference>
<feature type="domain" description="GGDEF" evidence="4">
    <location>
        <begin position="250"/>
        <end position="383"/>
    </location>
</feature>
<comment type="catalytic activity">
    <reaction evidence="2">
        <text>2 GTP = 3',3'-c-di-GMP + 2 diphosphate</text>
        <dbReference type="Rhea" id="RHEA:24898"/>
        <dbReference type="ChEBI" id="CHEBI:33019"/>
        <dbReference type="ChEBI" id="CHEBI:37565"/>
        <dbReference type="ChEBI" id="CHEBI:58805"/>
        <dbReference type="EC" id="2.7.7.65"/>
    </reaction>
</comment>
<dbReference type="InterPro" id="IPR043128">
    <property type="entry name" value="Rev_trsase/Diguanyl_cyclase"/>
</dbReference>
<dbReference type="PROSITE" id="PS50887">
    <property type="entry name" value="GGDEF"/>
    <property type="match status" value="1"/>
</dbReference>
<accession>A0ABT2VU11</accession>
<dbReference type="PANTHER" id="PTHR45138:SF9">
    <property type="entry name" value="DIGUANYLATE CYCLASE DGCM-RELATED"/>
    <property type="match status" value="1"/>
</dbReference>
<feature type="transmembrane region" description="Helical" evidence="3">
    <location>
        <begin position="153"/>
        <end position="178"/>
    </location>
</feature>
<evidence type="ECO:0000313" key="6">
    <source>
        <dbReference type="Proteomes" id="UP001209257"/>
    </source>
</evidence>
<evidence type="ECO:0000256" key="1">
    <source>
        <dbReference type="ARBA" id="ARBA00012528"/>
    </source>
</evidence>
<dbReference type="EMBL" id="JAOTJC010000011">
    <property type="protein sequence ID" value="MCU7555344.1"/>
    <property type="molecule type" value="Genomic_DNA"/>
</dbReference>
<feature type="transmembrane region" description="Helical" evidence="3">
    <location>
        <begin position="37"/>
        <end position="58"/>
    </location>
</feature>
<keyword evidence="6" id="KW-1185">Reference proteome</keyword>
<dbReference type="SMART" id="SM00267">
    <property type="entry name" value="GGDEF"/>
    <property type="match status" value="1"/>
</dbReference>
<keyword evidence="3" id="KW-0472">Membrane</keyword>
<dbReference type="InterPro" id="IPR050469">
    <property type="entry name" value="Diguanylate_Cyclase"/>
</dbReference>
<dbReference type="InterPro" id="IPR029787">
    <property type="entry name" value="Nucleotide_cyclase"/>
</dbReference>
<evidence type="ECO:0000259" key="4">
    <source>
        <dbReference type="PROSITE" id="PS50887"/>
    </source>
</evidence>
<dbReference type="PANTHER" id="PTHR45138">
    <property type="entry name" value="REGULATORY COMPONENTS OF SENSORY TRANSDUCTION SYSTEM"/>
    <property type="match status" value="1"/>
</dbReference>
<dbReference type="EC" id="2.7.7.65" evidence="1"/>